<keyword evidence="5" id="KW-0132">Cell division</keyword>
<dbReference type="EMBL" id="JADLQN010000001">
    <property type="protein sequence ID" value="MBF6354428.1"/>
    <property type="molecule type" value="Genomic_DNA"/>
</dbReference>
<comment type="caution">
    <text evidence="10">The sequence shown here is derived from an EMBL/GenBank/DDBJ whole genome shotgun (WGS) entry which is preliminary data.</text>
</comment>
<gene>
    <name evidence="10" type="ORF">IU449_07710</name>
</gene>
<evidence type="ECO:0000256" key="4">
    <source>
        <dbReference type="ARBA" id="ARBA00022490"/>
    </source>
</evidence>
<evidence type="ECO:0000256" key="7">
    <source>
        <dbReference type="ARBA" id="ARBA00023306"/>
    </source>
</evidence>
<comment type="subcellular location">
    <subcellularLocation>
        <location evidence="1">Cytoplasm</location>
    </subcellularLocation>
</comment>
<keyword evidence="6" id="KW-0175">Coiled coil</keyword>
<accession>A0ABS0D7G7</accession>
<dbReference type="PANTHER" id="PTHR35794:SF2">
    <property type="entry name" value="CELL DIVISION PROTEIN DIVIVA"/>
    <property type="match status" value="1"/>
</dbReference>
<feature type="compositionally biased region" description="Low complexity" evidence="9">
    <location>
        <begin position="110"/>
        <end position="119"/>
    </location>
</feature>
<evidence type="ECO:0000256" key="1">
    <source>
        <dbReference type="ARBA" id="ARBA00004496"/>
    </source>
</evidence>
<evidence type="ECO:0000313" key="10">
    <source>
        <dbReference type="EMBL" id="MBF6354428.1"/>
    </source>
</evidence>
<comment type="similarity">
    <text evidence="2">Belongs to the DivIVA family.</text>
</comment>
<evidence type="ECO:0000256" key="2">
    <source>
        <dbReference type="ARBA" id="ARBA00009008"/>
    </source>
</evidence>
<evidence type="ECO:0000256" key="5">
    <source>
        <dbReference type="ARBA" id="ARBA00022618"/>
    </source>
</evidence>
<evidence type="ECO:0000313" key="11">
    <source>
        <dbReference type="Proteomes" id="UP000707731"/>
    </source>
</evidence>
<dbReference type="PANTHER" id="PTHR35794">
    <property type="entry name" value="CELL DIVISION PROTEIN DIVIVA"/>
    <property type="match status" value="1"/>
</dbReference>
<dbReference type="Proteomes" id="UP000707731">
    <property type="component" value="Unassembled WGS sequence"/>
</dbReference>
<feature type="region of interest" description="Disordered" evidence="9">
    <location>
        <begin position="87"/>
        <end position="130"/>
    </location>
</feature>
<keyword evidence="11" id="KW-1185">Reference proteome</keyword>
<dbReference type="RefSeq" id="WP_195001196.1">
    <property type="nucleotide sequence ID" value="NZ_JADLQN010000001.1"/>
</dbReference>
<proteinExistence type="inferred from homology"/>
<reference evidence="10 11" key="1">
    <citation type="submission" date="2020-10" db="EMBL/GenBank/DDBJ databases">
        <title>Identification of Nocardia species via Next-generation sequencing and recognition of intraspecies genetic diversity.</title>
        <authorList>
            <person name="Li P."/>
            <person name="Li P."/>
            <person name="Lu B."/>
        </authorList>
    </citation>
    <scope>NUCLEOTIDE SEQUENCE [LARGE SCALE GENOMIC DNA]</scope>
    <source>
        <strain evidence="10 11">BJ06-0143</strain>
    </source>
</reference>
<sequence>MTPAEVRGVVFGPAPFGERGYNREVVDAFLDLVTATLAHDGAGSLTARDLHTVRFTQARRGVRGYHPDEVDAFLHRVICTFAAAGAGQPSAVTDGARALSRSRAGRRGTRTAGSPRTGTPWPAARPGSDR</sequence>
<dbReference type="InterPro" id="IPR019933">
    <property type="entry name" value="DivIVA_domain"/>
</dbReference>
<dbReference type="NCBIfam" id="TIGR03544">
    <property type="entry name" value="DivI1A_domain"/>
    <property type="match status" value="2"/>
</dbReference>
<evidence type="ECO:0000256" key="9">
    <source>
        <dbReference type="SAM" id="MobiDB-lite"/>
    </source>
</evidence>
<organism evidence="10 11">
    <name type="scientific">Nocardia higoensis</name>
    <dbReference type="NCBI Taxonomy" id="228599"/>
    <lineage>
        <taxon>Bacteria</taxon>
        <taxon>Bacillati</taxon>
        <taxon>Actinomycetota</taxon>
        <taxon>Actinomycetes</taxon>
        <taxon>Mycobacteriales</taxon>
        <taxon>Nocardiaceae</taxon>
        <taxon>Nocardia</taxon>
    </lineage>
</organism>
<evidence type="ECO:0000256" key="3">
    <source>
        <dbReference type="ARBA" id="ARBA00018787"/>
    </source>
</evidence>
<protein>
    <recommendedName>
        <fullName evidence="3">Cell wall synthesis protein Wag31</fullName>
    </recommendedName>
    <alternativeName>
        <fullName evidence="8">Antigen 84</fullName>
    </alternativeName>
</protein>
<dbReference type="InterPro" id="IPR007793">
    <property type="entry name" value="DivIVA_fam"/>
</dbReference>
<keyword evidence="4" id="KW-0963">Cytoplasm</keyword>
<name>A0ABS0D7G7_9NOCA</name>
<keyword evidence="7" id="KW-0131">Cell cycle</keyword>
<dbReference type="Gene3D" id="6.10.250.660">
    <property type="match status" value="2"/>
</dbReference>
<evidence type="ECO:0000256" key="8">
    <source>
        <dbReference type="ARBA" id="ARBA00031737"/>
    </source>
</evidence>
<evidence type="ECO:0000256" key="6">
    <source>
        <dbReference type="ARBA" id="ARBA00023054"/>
    </source>
</evidence>